<comment type="caution">
    <text evidence="2">The sequence shown here is derived from an EMBL/GenBank/DDBJ whole genome shotgun (WGS) entry which is preliminary data.</text>
</comment>
<accession>A0ABQ3Y2H8</accession>
<protein>
    <recommendedName>
        <fullName evidence="1">DUF4097 domain-containing protein</fullName>
    </recommendedName>
</protein>
<proteinExistence type="predicted"/>
<gene>
    <name evidence="2" type="ORF">Ade02nite_28430</name>
</gene>
<dbReference type="Pfam" id="PF13349">
    <property type="entry name" value="DUF4097"/>
    <property type="match status" value="1"/>
</dbReference>
<dbReference type="EMBL" id="BOMI01000051">
    <property type="protein sequence ID" value="GID74202.1"/>
    <property type="molecule type" value="Genomic_DNA"/>
</dbReference>
<dbReference type="RefSeq" id="WP_203762188.1">
    <property type="nucleotide sequence ID" value="NZ_BAAABO010000037.1"/>
</dbReference>
<reference evidence="2 3" key="1">
    <citation type="submission" date="2021-01" db="EMBL/GenBank/DDBJ databases">
        <title>Whole genome shotgun sequence of Actinoplanes deccanensis NBRC 13994.</title>
        <authorList>
            <person name="Komaki H."/>
            <person name="Tamura T."/>
        </authorList>
    </citation>
    <scope>NUCLEOTIDE SEQUENCE [LARGE SCALE GENOMIC DNA]</scope>
    <source>
        <strain evidence="2 3">NBRC 13994</strain>
    </source>
</reference>
<evidence type="ECO:0000259" key="1">
    <source>
        <dbReference type="Pfam" id="PF13349"/>
    </source>
</evidence>
<sequence>MPKFDTPASIAVTLDYYIGDVRIVASDRTDTVVEVRPSDENDESDVQAAQQIKVDYVNGELRVIGPKRTFDFSKKSKAVAVSIELPAGSRLDAHLVMGGFRCTGRLGDTRIKSTGDMWLEQTGPLRLHTGFGDVSVDRVAGDAEVSTGSGKVQLGEVDGAVVVKSANGDTTIDAVAGDVRVKTANGEIDIERAGAGVDAKTANGRIRLGRVARGSVSLDTAAGPLDIGIAEGTAAWLELNTGFGKVRNEMDNVSSPGEAAETVEVRARTGYGDIRIHRS</sequence>
<organism evidence="2 3">
    <name type="scientific">Paractinoplanes deccanensis</name>
    <dbReference type="NCBI Taxonomy" id="113561"/>
    <lineage>
        <taxon>Bacteria</taxon>
        <taxon>Bacillati</taxon>
        <taxon>Actinomycetota</taxon>
        <taxon>Actinomycetes</taxon>
        <taxon>Micromonosporales</taxon>
        <taxon>Micromonosporaceae</taxon>
        <taxon>Paractinoplanes</taxon>
    </lineage>
</organism>
<keyword evidence="3" id="KW-1185">Reference proteome</keyword>
<evidence type="ECO:0000313" key="3">
    <source>
        <dbReference type="Proteomes" id="UP000609879"/>
    </source>
</evidence>
<feature type="domain" description="DUF4097" evidence="1">
    <location>
        <begin position="20"/>
        <end position="276"/>
    </location>
</feature>
<name>A0ABQ3Y2H8_9ACTN</name>
<dbReference type="Proteomes" id="UP000609879">
    <property type="component" value="Unassembled WGS sequence"/>
</dbReference>
<dbReference type="InterPro" id="IPR025164">
    <property type="entry name" value="Toastrack_DUF4097"/>
</dbReference>
<evidence type="ECO:0000313" key="2">
    <source>
        <dbReference type="EMBL" id="GID74202.1"/>
    </source>
</evidence>